<keyword evidence="1" id="KW-0812">Transmembrane</keyword>
<feature type="transmembrane region" description="Helical" evidence="1">
    <location>
        <begin position="6"/>
        <end position="23"/>
    </location>
</feature>
<accession>A0AB33IV08</accession>
<organism evidence="2">
    <name type="scientific">Prevotella sp. GTC17253</name>
    <dbReference type="NCBI Taxonomy" id="3236793"/>
    <lineage>
        <taxon>Bacteria</taxon>
        <taxon>Pseudomonadati</taxon>
        <taxon>Bacteroidota</taxon>
        <taxon>Bacteroidia</taxon>
        <taxon>Bacteroidales</taxon>
        <taxon>Prevotellaceae</taxon>
        <taxon>Prevotella</taxon>
    </lineage>
</organism>
<feature type="transmembrane region" description="Helical" evidence="1">
    <location>
        <begin position="59"/>
        <end position="77"/>
    </location>
</feature>
<name>A0AB33IV08_9BACT</name>
<sequence length="105" mass="12024">MYFTGLIIAISTFLIIGFFHPVVVKVEYYFGTRYWWLFLLLGIVAIVCSVCVADVVWSSLLGVLGASLLWSIGEIFSQKKRVEKGWFPANPKRIDEYDFKDGVQH</sequence>
<dbReference type="AlphaFoldDB" id="A0AB33IV08"/>
<keyword evidence="1" id="KW-0472">Membrane</keyword>
<dbReference type="Pfam" id="PF14898">
    <property type="entry name" value="DUF4491"/>
    <property type="match status" value="1"/>
</dbReference>
<dbReference type="InterPro" id="IPR027890">
    <property type="entry name" value="DUF4491"/>
</dbReference>
<protein>
    <submittedName>
        <fullName evidence="2">DUF4491 family protein</fullName>
    </submittedName>
</protein>
<proteinExistence type="predicted"/>
<feature type="transmembrane region" description="Helical" evidence="1">
    <location>
        <begin position="35"/>
        <end position="53"/>
    </location>
</feature>
<gene>
    <name evidence="2" type="ORF">GTC17253_10100</name>
</gene>
<evidence type="ECO:0000313" key="2">
    <source>
        <dbReference type="EMBL" id="BFO71044.1"/>
    </source>
</evidence>
<dbReference type="EMBL" id="AP035785">
    <property type="protein sequence ID" value="BFO71044.1"/>
    <property type="molecule type" value="Genomic_DNA"/>
</dbReference>
<evidence type="ECO:0000256" key="1">
    <source>
        <dbReference type="SAM" id="Phobius"/>
    </source>
</evidence>
<reference evidence="2" key="1">
    <citation type="submission" date="2024-07" db="EMBL/GenBank/DDBJ databases">
        <title>Complete genome sequence of Prevotella sp. YM-2024 GTC17253.</title>
        <authorList>
            <person name="Hayashi M."/>
            <person name="Muto Y."/>
            <person name="Tanaka K."/>
            <person name="Niwa H."/>
        </authorList>
    </citation>
    <scope>NUCLEOTIDE SEQUENCE</scope>
    <source>
        <strain evidence="2">GTC17253</strain>
    </source>
</reference>
<keyword evidence="1" id="KW-1133">Transmembrane helix</keyword>